<dbReference type="Proteomes" id="UP001223646">
    <property type="component" value="Unassembled WGS sequence"/>
</dbReference>
<reference evidence="2" key="2">
    <citation type="submission" date="2024-05" db="EMBL/GenBank/DDBJ databases">
        <authorList>
            <person name="Wolfe A."/>
        </authorList>
    </citation>
    <scope>NUCLEOTIDE SEQUENCE</scope>
    <source>
        <strain evidence="2">UMB1064</strain>
    </source>
</reference>
<accession>A0AAW9SVN4</accession>
<dbReference type="EMBL" id="JASOOY020000027">
    <property type="protein sequence ID" value="MEO3717419.1"/>
    <property type="molecule type" value="Genomic_DNA"/>
</dbReference>
<proteinExistence type="predicted"/>
<feature type="region of interest" description="Disordered" evidence="1">
    <location>
        <begin position="26"/>
        <end position="57"/>
    </location>
</feature>
<comment type="caution">
    <text evidence="2">The sequence shown here is derived from an EMBL/GenBank/DDBJ whole genome shotgun (WGS) entry which is preliminary data.</text>
</comment>
<evidence type="ECO:0000256" key="1">
    <source>
        <dbReference type="SAM" id="MobiDB-lite"/>
    </source>
</evidence>
<organism evidence="2 3">
    <name type="scientific">Corynebacterium amycolatum</name>
    <dbReference type="NCBI Taxonomy" id="43765"/>
    <lineage>
        <taxon>Bacteria</taxon>
        <taxon>Bacillati</taxon>
        <taxon>Actinomycetota</taxon>
        <taxon>Actinomycetes</taxon>
        <taxon>Mycobacteriales</taxon>
        <taxon>Corynebacteriaceae</taxon>
        <taxon>Corynebacterium</taxon>
    </lineage>
</organism>
<dbReference type="Pfam" id="PF20079">
    <property type="entry name" value="DUF6474"/>
    <property type="match status" value="1"/>
</dbReference>
<dbReference type="RefSeq" id="WP_284826131.1">
    <property type="nucleotide sequence ID" value="NZ_JASOOY020000027.1"/>
</dbReference>
<evidence type="ECO:0000313" key="3">
    <source>
        <dbReference type="Proteomes" id="UP001223646"/>
    </source>
</evidence>
<dbReference type="InterPro" id="IPR045522">
    <property type="entry name" value="DUF6474"/>
</dbReference>
<dbReference type="AlphaFoldDB" id="A0AAW9SVN4"/>
<protein>
    <submittedName>
        <fullName evidence="2">DUF6474 family protein</fullName>
    </submittedName>
</protein>
<reference evidence="2" key="1">
    <citation type="submission" date="2023-05" db="EMBL/GenBank/DDBJ databases">
        <authorList>
            <person name="Du J."/>
        </authorList>
    </citation>
    <scope>NUCLEOTIDE SEQUENCE</scope>
    <source>
        <strain evidence="2">UMB1064</strain>
    </source>
</reference>
<gene>
    <name evidence="2" type="ORF">QP460_007450</name>
</gene>
<sequence>MSFLGDIRERRRETAKQVKAAKAKAKEEARHAARLNRKAHKAEVKAAKRDQKHQHKLELKEAAGRVRSEEKLGKKELKLENRALKRAEKIRKASAKDEKKALAAKQRHQTKMAEKILQQQRSQGFNKDKAKSWIGGARLLVPVLVPLAYRAITAIQRREHSSAAQKFGVSANDAARYQGHGAPLLARIEATRGSLTELRKSGVKGTDGFIKDANSRLDVMTDAINTAEKMTPEQRRRAHHSITAELDSLDRQIISELSA</sequence>
<evidence type="ECO:0000313" key="2">
    <source>
        <dbReference type="EMBL" id="MEO3717419.1"/>
    </source>
</evidence>
<name>A0AAW9SVN4_CORAY</name>